<dbReference type="Proteomes" id="UP000241229">
    <property type="component" value="Unassembled WGS sequence"/>
</dbReference>
<keyword evidence="1 2" id="KW-0238">DNA-binding</keyword>
<dbReference type="OrthoDB" id="9808189at2"/>
<dbReference type="Gene3D" id="1.10.357.10">
    <property type="entry name" value="Tetracycline Repressor, domain 2"/>
    <property type="match status" value="1"/>
</dbReference>
<dbReference type="InterPro" id="IPR009057">
    <property type="entry name" value="Homeodomain-like_sf"/>
</dbReference>
<evidence type="ECO:0000259" key="3">
    <source>
        <dbReference type="PROSITE" id="PS50977"/>
    </source>
</evidence>
<reference evidence="4 5" key="1">
    <citation type="submission" date="2018-03" db="EMBL/GenBank/DDBJ databases">
        <title>The draft genome of Mesorhizobium sp. 6GN-30.</title>
        <authorList>
            <person name="Liu L."/>
            <person name="Li L."/>
            <person name="Wang T."/>
            <person name="Zhang X."/>
            <person name="Liang L."/>
        </authorList>
    </citation>
    <scope>NUCLEOTIDE SEQUENCE [LARGE SCALE GENOMIC DNA]</scope>
    <source>
        <strain evidence="4 5">6GN30</strain>
    </source>
</reference>
<protein>
    <recommendedName>
        <fullName evidence="3">HTH tetR-type domain-containing protein</fullName>
    </recommendedName>
</protein>
<dbReference type="SUPFAM" id="SSF46689">
    <property type="entry name" value="Homeodomain-like"/>
    <property type="match status" value="1"/>
</dbReference>
<feature type="domain" description="HTH tetR-type" evidence="3">
    <location>
        <begin position="105"/>
        <end position="165"/>
    </location>
</feature>
<dbReference type="Pfam" id="PF00440">
    <property type="entry name" value="TetR_N"/>
    <property type="match status" value="1"/>
</dbReference>
<dbReference type="PROSITE" id="PS50977">
    <property type="entry name" value="HTH_TETR_2"/>
    <property type="match status" value="1"/>
</dbReference>
<comment type="caution">
    <text evidence="4">The sequence shown here is derived from an EMBL/GenBank/DDBJ whole genome shotgun (WGS) entry which is preliminary data.</text>
</comment>
<evidence type="ECO:0000256" key="1">
    <source>
        <dbReference type="ARBA" id="ARBA00023125"/>
    </source>
</evidence>
<dbReference type="AlphaFoldDB" id="A0A2P7RVF1"/>
<dbReference type="GO" id="GO:0003677">
    <property type="term" value="F:DNA binding"/>
    <property type="evidence" value="ECO:0007669"/>
    <property type="project" value="UniProtKB-UniRule"/>
</dbReference>
<accession>A0A2P7RVF1</accession>
<dbReference type="SUPFAM" id="SSF48498">
    <property type="entry name" value="Tetracyclin repressor-like, C-terminal domain"/>
    <property type="match status" value="1"/>
</dbReference>
<dbReference type="PANTHER" id="PTHR43479">
    <property type="entry name" value="ACREF/ENVCD OPERON REPRESSOR-RELATED"/>
    <property type="match status" value="1"/>
</dbReference>
<evidence type="ECO:0000313" key="5">
    <source>
        <dbReference type="Proteomes" id="UP000241229"/>
    </source>
</evidence>
<dbReference type="InterPro" id="IPR001647">
    <property type="entry name" value="HTH_TetR"/>
</dbReference>
<name>A0A2P7RVF1_9HYPH</name>
<dbReference type="Gene3D" id="1.10.10.60">
    <property type="entry name" value="Homeodomain-like"/>
    <property type="match status" value="1"/>
</dbReference>
<sequence length="303" mass="34599">MQASSPPVRPLTRDLLPQHLCAATGNASRIVLDEYEVNINYSSDPAWWYVDIHDSRCDTQARRSSMAVAAERNAKGTAFVEGREIRYADYLSQGLNSISFASKGDRTRYRLKIAAARALEEIGYQNLRVSDICTYASVALGTFYVYYRDKNEIAMEVVLEFIDHLYERARQVGRGTGDFEAIHNTNRFFIAAYQANPGLMQCHVQLQTQLPEFQEQWRPRHAKWIEKLARSIALRGNYGEDMPGSAMKVARVLEGMVFHYLYAEIVSRENTQAENGFDPEAVAMMLSVLWYRAVYCKDPPVLR</sequence>
<evidence type="ECO:0000256" key="2">
    <source>
        <dbReference type="PROSITE-ProRule" id="PRU00335"/>
    </source>
</evidence>
<proteinExistence type="predicted"/>
<organism evidence="4 5">
    <name type="scientific">Kumtagia ephedrae</name>
    <dbReference type="NCBI Taxonomy" id="2116701"/>
    <lineage>
        <taxon>Bacteria</taxon>
        <taxon>Pseudomonadati</taxon>
        <taxon>Pseudomonadota</taxon>
        <taxon>Alphaproteobacteria</taxon>
        <taxon>Hyphomicrobiales</taxon>
        <taxon>Phyllobacteriaceae</taxon>
        <taxon>Kumtagia</taxon>
    </lineage>
</organism>
<dbReference type="InterPro" id="IPR050624">
    <property type="entry name" value="HTH-type_Tx_Regulator"/>
</dbReference>
<keyword evidence="5" id="KW-1185">Reference proteome</keyword>
<evidence type="ECO:0000313" key="4">
    <source>
        <dbReference type="EMBL" id="PSJ54204.1"/>
    </source>
</evidence>
<feature type="DNA-binding region" description="H-T-H motif" evidence="2">
    <location>
        <begin position="128"/>
        <end position="147"/>
    </location>
</feature>
<dbReference type="InterPro" id="IPR036271">
    <property type="entry name" value="Tet_transcr_reg_TetR-rel_C_sf"/>
</dbReference>
<dbReference type="EMBL" id="PXYK01000031">
    <property type="protein sequence ID" value="PSJ54204.1"/>
    <property type="molecule type" value="Genomic_DNA"/>
</dbReference>
<dbReference type="PANTHER" id="PTHR43479:SF11">
    <property type="entry name" value="ACREF_ENVCD OPERON REPRESSOR-RELATED"/>
    <property type="match status" value="1"/>
</dbReference>
<gene>
    <name evidence="4" type="ORF">C7I84_24750</name>
</gene>